<accession>A0ABN2CE11</accession>
<dbReference type="GO" id="GO:0008233">
    <property type="term" value="F:peptidase activity"/>
    <property type="evidence" value="ECO:0007669"/>
    <property type="project" value="UniProtKB-KW"/>
</dbReference>
<keyword evidence="3" id="KW-0720">Serine protease</keyword>
<gene>
    <name evidence="5" type="ORF">GCM10009789_06450</name>
</gene>
<dbReference type="InterPro" id="IPR001314">
    <property type="entry name" value="Peptidase_S1A"/>
</dbReference>
<dbReference type="Proteomes" id="UP001500393">
    <property type="component" value="Unassembled WGS sequence"/>
</dbReference>
<dbReference type="InterPro" id="IPR001254">
    <property type="entry name" value="Trypsin_dom"/>
</dbReference>
<dbReference type="InterPro" id="IPR033116">
    <property type="entry name" value="TRYPSIN_SER"/>
</dbReference>
<keyword evidence="2" id="KW-1015">Disulfide bond</keyword>
<comment type="caution">
    <text evidence="5">The sequence shown here is derived from an EMBL/GenBank/DDBJ whole genome shotgun (WGS) entry which is preliminary data.</text>
</comment>
<name>A0ABN2CE11_9ACTN</name>
<evidence type="ECO:0000313" key="5">
    <source>
        <dbReference type="EMBL" id="GAA1555767.1"/>
    </source>
</evidence>
<dbReference type="SUPFAM" id="SSF50494">
    <property type="entry name" value="Trypsin-like serine proteases"/>
    <property type="match status" value="1"/>
</dbReference>
<evidence type="ECO:0000313" key="6">
    <source>
        <dbReference type="Proteomes" id="UP001500393"/>
    </source>
</evidence>
<dbReference type="InterPro" id="IPR009003">
    <property type="entry name" value="Peptidase_S1_PA"/>
</dbReference>
<dbReference type="InterPro" id="IPR018114">
    <property type="entry name" value="TRYPSIN_HIS"/>
</dbReference>
<reference evidence="5 6" key="1">
    <citation type="journal article" date="2019" name="Int. J. Syst. Evol. Microbiol.">
        <title>The Global Catalogue of Microorganisms (GCM) 10K type strain sequencing project: providing services to taxonomists for standard genome sequencing and annotation.</title>
        <authorList>
            <consortium name="The Broad Institute Genomics Platform"/>
            <consortium name="The Broad Institute Genome Sequencing Center for Infectious Disease"/>
            <person name="Wu L."/>
            <person name="Ma J."/>
        </authorList>
    </citation>
    <scope>NUCLEOTIDE SEQUENCE [LARGE SCALE GENOMIC DNA]</scope>
    <source>
        <strain evidence="5 6">JCM 14969</strain>
    </source>
</reference>
<keyword evidence="3 5" id="KW-0645">Protease</keyword>
<dbReference type="SMART" id="SM00020">
    <property type="entry name" value="Tryp_SPc"/>
    <property type="match status" value="1"/>
</dbReference>
<dbReference type="PRINTS" id="PR00722">
    <property type="entry name" value="CHYMOTRYPSIN"/>
</dbReference>
<evidence type="ECO:0000256" key="3">
    <source>
        <dbReference type="RuleBase" id="RU363034"/>
    </source>
</evidence>
<evidence type="ECO:0000256" key="1">
    <source>
        <dbReference type="ARBA" id="ARBA00007664"/>
    </source>
</evidence>
<dbReference type="InterPro" id="IPR043504">
    <property type="entry name" value="Peptidase_S1_PA_chymotrypsin"/>
</dbReference>
<evidence type="ECO:0000259" key="4">
    <source>
        <dbReference type="PROSITE" id="PS50240"/>
    </source>
</evidence>
<organism evidence="5 6">
    <name type="scientific">Kribbella sancticallisti</name>
    <dbReference type="NCBI Taxonomy" id="460087"/>
    <lineage>
        <taxon>Bacteria</taxon>
        <taxon>Bacillati</taxon>
        <taxon>Actinomycetota</taxon>
        <taxon>Actinomycetes</taxon>
        <taxon>Propionibacteriales</taxon>
        <taxon>Kribbellaceae</taxon>
        <taxon>Kribbella</taxon>
    </lineage>
</organism>
<dbReference type="Pfam" id="PF00089">
    <property type="entry name" value="Trypsin"/>
    <property type="match status" value="1"/>
</dbReference>
<evidence type="ECO:0000256" key="2">
    <source>
        <dbReference type="ARBA" id="ARBA00023157"/>
    </source>
</evidence>
<dbReference type="PROSITE" id="PS00134">
    <property type="entry name" value="TRYPSIN_HIS"/>
    <property type="match status" value="1"/>
</dbReference>
<dbReference type="PROSITE" id="PS00135">
    <property type="entry name" value="TRYPSIN_SER"/>
    <property type="match status" value="1"/>
</dbReference>
<sequence length="242" mass="24111">MSASAAPAPGGPLNRIVGGEIAHTADAPWAIALNNSGSPVPSGQYCGATLVAANKIVTAAHCATEAASTYTAVQGRDKLSDTGGKTSAITSIWADPKYGSEPGHDVAVMTLATPFEGVPALALETSTAADAAGAASVVYGWGSTKNTGPADTFQKVAVPVLGDAYCEKAYASQNYTGAGEICAGYEEGGKDSCQGDSGGPLVLNGRLFGVVSWGIGCAEAGNPGVYAEVATYASDLQAQIDS</sequence>
<dbReference type="PROSITE" id="PS50240">
    <property type="entry name" value="TRYPSIN_DOM"/>
    <property type="match status" value="1"/>
</dbReference>
<dbReference type="CDD" id="cd00190">
    <property type="entry name" value="Tryp_SPc"/>
    <property type="match status" value="1"/>
</dbReference>
<keyword evidence="6" id="KW-1185">Reference proteome</keyword>
<dbReference type="EMBL" id="BAAAOS010000007">
    <property type="protein sequence ID" value="GAA1555767.1"/>
    <property type="molecule type" value="Genomic_DNA"/>
</dbReference>
<feature type="domain" description="Peptidase S1" evidence="4">
    <location>
        <begin position="16"/>
        <end position="241"/>
    </location>
</feature>
<dbReference type="Gene3D" id="2.40.10.10">
    <property type="entry name" value="Trypsin-like serine proteases"/>
    <property type="match status" value="1"/>
</dbReference>
<comment type="similarity">
    <text evidence="1">Belongs to the peptidase S1 family.</text>
</comment>
<dbReference type="PANTHER" id="PTHR24276">
    <property type="entry name" value="POLYSERASE-RELATED"/>
    <property type="match status" value="1"/>
</dbReference>
<keyword evidence="3" id="KW-0378">Hydrolase</keyword>
<proteinExistence type="inferred from homology"/>
<protein>
    <submittedName>
        <fullName evidence="5">Serine protease</fullName>
    </submittedName>
</protein>
<dbReference type="PANTHER" id="PTHR24276:SF98">
    <property type="entry name" value="FI18310P1-RELATED"/>
    <property type="match status" value="1"/>
</dbReference>
<dbReference type="GO" id="GO:0006508">
    <property type="term" value="P:proteolysis"/>
    <property type="evidence" value="ECO:0007669"/>
    <property type="project" value="UniProtKB-KW"/>
</dbReference>
<dbReference type="InterPro" id="IPR050430">
    <property type="entry name" value="Peptidase_S1"/>
</dbReference>